<dbReference type="EMBL" id="NPBY01000070">
    <property type="protein sequence ID" value="PAD73190.1"/>
    <property type="molecule type" value="Genomic_DNA"/>
</dbReference>
<evidence type="ECO:0000313" key="3">
    <source>
        <dbReference type="EMBL" id="PAD73190.1"/>
    </source>
</evidence>
<dbReference type="AlphaFoldDB" id="A0A268EJ89"/>
<organism evidence="3 4">
    <name type="scientific">Paenibacillus campinasensis</name>
    <dbReference type="NCBI Taxonomy" id="66347"/>
    <lineage>
        <taxon>Bacteria</taxon>
        <taxon>Bacillati</taxon>
        <taxon>Bacillota</taxon>
        <taxon>Bacilli</taxon>
        <taxon>Bacillales</taxon>
        <taxon>Paenibacillaceae</taxon>
        <taxon>Paenibacillus</taxon>
    </lineage>
</organism>
<dbReference type="Pfam" id="PF07833">
    <property type="entry name" value="Cu_amine_oxidN1"/>
    <property type="match status" value="1"/>
</dbReference>
<feature type="domain" description="Copper amine oxidase-like N-terminal" evidence="2">
    <location>
        <begin position="33"/>
        <end position="139"/>
    </location>
</feature>
<accession>A0A268EJ89</accession>
<feature type="chain" id="PRO_5032304936" evidence="1">
    <location>
        <begin position="26"/>
        <end position="1170"/>
    </location>
</feature>
<protein>
    <submittedName>
        <fullName evidence="3">Copper amine oxidase</fullName>
    </submittedName>
</protein>
<evidence type="ECO:0000256" key="1">
    <source>
        <dbReference type="SAM" id="SignalP"/>
    </source>
</evidence>
<dbReference type="InterPro" id="IPR036582">
    <property type="entry name" value="Mao_N_sf"/>
</dbReference>
<name>A0A268EJ89_9BACL</name>
<gene>
    <name evidence="3" type="ORF">CHH67_20790</name>
</gene>
<feature type="signal peptide" evidence="1">
    <location>
        <begin position="1"/>
        <end position="25"/>
    </location>
</feature>
<dbReference type="SUPFAM" id="SSF55383">
    <property type="entry name" value="Copper amine oxidase, domain N"/>
    <property type="match status" value="1"/>
</dbReference>
<dbReference type="Proteomes" id="UP000215596">
    <property type="component" value="Unassembled WGS sequence"/>
</dbReference>
<keyword evidence="1" id="KW-0732">Signal</keyword>
<dbReference type="Gene3D" id="3.30.457.10">
    <property type="entry name" value="Copper amine oxidase-like, N-terminal domain"/>
    <property type="match status" value="1"/>
</dbReference>
<evidence type="ECO:0000313" key="4">
    <source>
        <dbReference type="Proteomes" id="UP000215596"/>
    </source>
</evidence>
<dbReference type="InterPro" id="IPR012854">
    <property type="entry name" value="Cu_amine_oxidase-like_N"/>
</dbReference>
<dbReference type="OrthoDB" id="2663921at2"/>
<evidence type="ECO:0000259" key="2">
    <source>
        <dbReference type="Pfam" id="PF07833"/>
    </source>
</evidence>
<comment type="caution">
    <text evidence="3">The sequence shown here is derived from an EMBL/GenBank/DDBJ whole genome shotgun (WGS) entry which is preliminary data.</text>
</comment>
<proteinExistence type="predicted"/>
<dbReference type="RefSeq" id="WP_095267298.1">
    <property type="nucleotide sequence ID" value="NZ_NPBY01000070.1"/>
</dbReference>
<reference evidence="3 4" key="1">
    <citation type="submission" date="2017-07" db="EMBL/GenBank/DDBJ databases">
        <title>Isolation and whole genome analysis of endospore-forming bacteria from heroin.</title>
        <authorList>
            <person name="Kalinowski J."/>
            <person name="Ahrens B."/>
            <person name="Al-Dilaimi A."/>
            <person name="Winkler A."/>
            <person name="Wibberg D."/>
            <person name="Schleenbecker U."/>
            <person name="Ruckert C."/>
            <person name="Wolfel R."/>
            <person name="Grass G."/>
        </authorList>
    </citation>
    <scope>NUCLEOTIDE SEQUENCE [LARGE SCALE GENOMIC DNA]</scope>
    <source>
        <strain evidence="3 4">7537-G1</strain>
    </source>
</reference>
<sequence length="1170" mass="124611">MKKVWTALLAVLLVVPLLFQSQAQAAVNITVLIDGTKVASNQAPIMIQGRVMLPMRAIFESLGASVKWNQKTQTVTASRNGTTIVLRINANTATINGQTVSLDVPAKNLKGTTMVPVRFASEALGEKIGWNSRTKTVTITTSPPAPPQTNYIAAPTNVTIQDIGNAGDGRDIQVSFTKSSTESQVSHYRILIVKQSKSINLAAARQVPMGGFTAVYPNGSNVTQVLSSGARDTDGELIRDNEAYRAYVLAFGNSGNAALSTPSQALTLTNSNAVQPATNVRVSDVSDYNDGRDLSVSFTRAQNESNILNYRIMVVKTKDIGSFNLAAAKNVSGQNYTSVNKTSSTSTTLTANLSSSARDTSGELIRNGIPYTVFVMSVSTNENAVSNQLSAASSSITLASGATTAPIITQVADISDYGDGRDLRVTFNKVSNESNISAYRIFVVKESDHPYFSLSRANSITNSSNYTQVGKTNSGSNITTNLSSNARDVDGALLRNGVNYRVFVMAVSNSGSGSNVLSPVSNPIVLVYNTGSVGAVSGLYVNDVGNSNDGRDLQVSFTRPSDESNISHYRVFVVKASDNSTFDLYRASNINSNYTNINKTGGNTITSTLLASSRDIDGALIQNGVSYRVYVMSVAYSGNHALSYPSSTITLTSSQTISPVSTPVVSDTSDNGNGTDMRVSFNPTTNEMYISHYRVYVVKSNKSLTLSQAINNNNYKYVDKRGGPITINLDAASNDTDGERIRNEVGYRVYVMSVANSNTTGGNALSASSNVITLKGNTQVAAVTNVQASDVDNRGDASDLSVSFTRAANDSNIQEYRIMVVKQAKAAGFNLSQANAVQAGRYDTASAGNNFSNVLRPTHVDVDGEAIRNLVDYQVFVLSVSKDGNANNNALSQPSGVVRLTGTTVGVPTDVYAGIEGTSGNASDIRVRFTPAPNPGTVQEYRIMVVPETKPFGLAEATAVASGNYIKLDPPAGEYSATLDANAKDVDGNVITAGQSYRVFVLVIADGKVSTNHEISKSSSVFTVPDPVQVTNVKAELTQDPNPLKISFTKAIDERNIEAYHILLVAKEDLKDFDLKKAVKASNDLKSKQLKIEANDKDKKDVAVQLKFATKDDTSSDAIKQDALGKDIEKGTEYAVFVLSVVKDNNTKLSSTAVAANPLSKPSKSLVIVP</sequence>